<sequence length="404" mass="44873">MEPKKLNVDILIVGGGLIGASLMLALKNSGVSTLLIESKLTYEKEEDFDARTLALSPSSMRILKCIHLWEELEPDITPINMIHISQKASFGLATLKSEKEPLGYVVEMQHLQKIFHKKLSSEKILNSARLINYDREKKVAVIEKEGEQITVIAQLIVAADGAGSHLREFCKGLNVSEKVYDHVAIVANIGLGRSHNYCAYERFTADGPLALLPMTRMRSALVWSLPYGEAKKVMELSDAEFLKKVHQLFGYRLGKLVKAGKRTLFPLKQSIMTQTISWPFVFIGNAAHTLHPVAGQGFNLGLRDVATLVQCIAGKGLNSQMLEMYQQQRIHDQKAITWLTDNLVELFTNKLPGLHAARGLGLLALENLPLFKKIVGYYTRGFAGITPDLVCGIPIQHKVSYGKL</sequence>
<accession>A0A0W0R140</accession>
<evidence type="ECO:0000313" key="11">
    <source>
        <dbReference type="EMBL" id="VEH81911.1"/>
    </source>
</evidence>
<keyword evidence="8" id="KW-0812">Transmembrane</keyword>
<evidence type="ECO:0000256" key="7">
    <source>
        <dbReference type="ARBA" id="ARBA00023033"/>
    </source>
</evidence>
<dbReference type="InterPro" id="IPR002938">
    <property type="entry name" value="FAD-bd"/>
</dbReference>
<evidence type="ECO:0000313" key="12">
    <source>
        <dbReference type="Proteomes" id="UP000054859"/>
    </source>
</evidence>
<dbReference type="RefSeq" id="WP_267885276.1">
    <property type="nucleotide sequence ID" value="NZ_CAAAHS010000001.1"/>
</dbReference>
<dbReference type="AlphaFoldDB" id="A0A0W0R140"/>
<dbReference type="Gene3D" id="3.50.50.60">
    <property type="entry name" value="FAD/NAD(P)-binding domain"/>
    <property type="match status" value="2"/>
</dbReference>
<dbReference type="InterPro" id="IPR051205">
    <property type="entry name" value="UbiH/COQ6_monooxygenase"/>
</dbReference>
<dbReference type="STRING" id="45056.Lade_2070"/>
<dbReference type="NCBIfam" id="TIGR01988">
    <property type="entry name" value="Ubi-OHases"/>
    <property type="match status" value="1"/>
</dbReference>
<dbReference type="InterPro" id="IPR036188">
    <property type="entry name" value="FAD/NAD-bd_sf"/>
</dbReference>
<evidence type="ECO:0000256" key="6">
    <source>
        <dbReference type="ARBA" id="ARBA00023002"/>
    </source>
</evidence>
<organism evidence="10 12">
    <name type="scientific">Legionella adelaidensis</name>
    <dbReference type="NCBI Taxonomy" id="45056"/>
    <lineage>
        <taxon>Bacteria</taxon>
        <taxon>Pseudomonadati</taxon>
        <taxon>Pseudomonadota</taxon>
        <taxon>Gammaproteobacteria</taxon>
        <taxon>Legionellales</taxon>
        <taxon>Legionellaceae</taxon>
        <taxon>Legionella</taxon>
    </lineage>
</organism>
<keyword evidence="8" id="KW-0472">Membrane</keyword>
<geneLocation type="plasmid" evidence="11 13">
    <name>5</name>
</geneLocation>
<dbReference type="EMBL" id="LR134414">
    <property type="protein sequence ID" value="VEH81911.1"/>
    <property type="molecule type" value="Genomic_DNA"/>
</dbReference>
<evidence type="ECO:0000256" key="1">
    <source>
        <dbReference type="ARBA" id="ARBA00001974"/>
    </source>
</evidence>
<comment type="similarity">
    <text evidence="3">Belongs to the UbiH/COQ6 family.</text>
</comment>
<evidence type="ECO:0000256" key="4">
    <source>
        <dbReference type="ARBA" id="ARBA00022630"/>
    </source>
</evidence>
<dbReference type="PANTHER" id="PTHR43876">
    <property type="entry name" value="UBIQUINONE BIOSYNTHESIS MONOOXYGENASE COQ6, MITOCHONDRIAL"/>
    <property type="match status" value="1"/>
</dbReference>
<evidence type="ECO:0000256" key="3">
    <source>
        <dbReference type="ARBA" id="ARBA00005349"/>
    </source>
</evidence>
<dbReference type="PRINTS" id="PR00420">
    <property type="entry name" value="RNGMNOXGNASE"/>
</dbReference>
<comment type="cofactor">
    <cofactor evidence="1">
        <name>FAD</name>
        <dbReference type="ChEBI" id="CHEBI:57692"/>
    </cofactor>
</comment>
<evidence type="ECO:0000313" key="13">
    <source>
        <dbReference type="Proteomes" id="UP000281170"/>
    </source>
</evidence>
<feature type="transmembrane region" description="Helical" evidence="8">
    <location>
        <begin position="6"/>
        <end position="26"/>
    </location>
</feature>
<dbReference type="GO" id="GO:0008681">
    <property type="term" value="F:2-octaprenyl-6-methoxyphenol hydroxylase activity"/>
    <property type="evidence" value="ECO:0007669"/>
    <property type="project" value="TreeGrafter"/>
</dbReference>
<evidence type="ECO:0000256" key="5">
    <source>
        <dbReference type="ARBA" id="ARBA00022827"/>
    </source>
</evidence>
<dbReference type="Proteomes" id="UP000054859">
    <property type="component" value="Unassembled WGS sequence"/>
</dbReference>
<dbReference type="GO" id="GO:0071949">
    <property type="term" value="F:FAD binding"/>
    <property type="evidence" value="ECO:0007669"/>
    <property type="project" value="InterPro"/>
</dbReference>
<dbReference type="PANTHER" id="PTHR43876:SF8">
    <property type="entry name" value="2-OCTAPRENYL-6-METHOXYPHENOL HYDROXYLASE"/>
    <property type="match status" value="1"/>
</dbReference>
<keyword evidence="7" id="KW-0503">Monooxygenase</keyword>
<dbReference type="SUPFAM" id="SSF51905">
    <property type="entry name" value="FAD/NAD(P)-binding domain"/>
    <property type="match status" value="1"/>
</dbReference>
<reference evidence="11 13" key="2">
    <citation type="submission" date="2018-12" db="EMBL/GenBank/DDBJ databases">
        <authorList>
            <consortium name="Pathogen Informatics"/>
        </authorList>
    </citation>
    <scope>NUCLEOTIDE SEQUENCE [LARGE SCALE GENOMIC DNA]</scope>
    <source>
        <strain evidence="11 13">NCTC12735</strain>
        <plasmid evidence="13">5</plasmid>
    </source>
</reference>
<keyword evidence="8" id="KW-1133">Transmembrane helix</keyword>
<dbReference type="Gene3D" id="3.30.9.10">
    <property type="entry name" value="D-Amino Acid Oxidase, subunit A, domain 2"/>
    <property type="match status" value="1"/>
</dbReference>
<dbReference type="Pfam" id="PF01494">
    <property type="entry name" value="FAD_binding_3"/>
    <property type="match status" value="1"/>
</dbReference>
<dbReference type="EMBL" id="LNKA01000019">
    <property type="protein sequence ID" value="KTC64776.1"/>
    <property type="molecule type" value="Genomic_DNA"/>
</dbReference>
<keyword evidence="11" id="KW-0614">Plasmid</keyword>
<dbReference type="UniPathway" id="UPA00232"/>
<reference evidence="10 12" key="1">
    <citation type="submission" date="2015-11" db="EMBL/GenBank/DDBJ databases">
        <title>Identification of large and diverse effector repertoires of 38 Legionella species.</title>
        <authorList>
            <person name="Burstein D."/>
            <person name="Amaro F."/>
            <person name="Zusman T."/>
            <person name="Lifshitz Z."/>
            <person name="Cohen O."/>
            <person name="Gilbert J.A."/>
            <person name="Pupko T."/>
            <person name="Shuman H.A."/>
            <person name="Segal G."/>
        </authorList>
    </citation>
    <scope>NUCLEOTIDE SEQUENCE [LARGE SCALE GENOMIC DNA]</scope>
    <source>
        <strain evidence="10 12">1762-AUS-E</strain>
    </source>
</reference>
<dbReference type="GO" id="GO:0006744">
    <property type="term" value="P:ubiquinone biosynthetic process"/>
    <property type="evidence" value="ECO:0007669"/>
    <property type="project" value="UniProtKB-UniPathway"/>
</dbReference>
<dbReference type="InterPro" id="IPR018168">
    <property type="entry name" value="Ubi_Hdrlase_CS"/>
</dbReference>
<dbReference type="EC" id="1.14.-.-" evidence="10"/>
<protein>
    <submittedName>
        <fullName evidence="10">2-octaprenyl-6-methoxyphenol hydroxylase</fullName>
        <ecNumber evidence="10">1.14.-.-</ecNumber>
        <ecNumber evidence="11">1.14.13.-</ecNumber>
    </submittedName>
</protein>
<keyword evidence="12" id="KW-1185">Reference proteome</keyword>
<dbReference type="Proteomes" id="UP000281170">
    <property type="component" value="Plasmid 5"/>
</dbReference>
<dbReference type="EC" id="1.14.13.-" evidence="11"/>
<evidence type="ECO:0000256" key="2">
    <source>
        <dbReference type="ARBA" id="ARBA00004749"/>
    </source>
</evidence>
<keyword evidence="4" id="KW-0285">Flavoprotein</keyword>
<comment type="pathway">
    <text evidence="2">Cofactor biosynthesis; ubiquinone biosynthesis.</text>
</comment>
<dbReference type="InterPro" id="IPR010971">
    <property type="entry name" value="UbiH/COQ6"/>
</dbReference>
<gene>
    <name evidence="10" type="primary">ubiH_2</name>
    <name evidence="10" type="ORF">Lade_2070</name>
    <name evidence="11" type="ORF">NCTC12735_00095</name>
</gene>
<dbReference type="PROSITE" id="PS01304">
    <property type="entry name" value="UBIH"/>
    <property type="match status" value="1"/>
</dbReference>
<evidence type="ECO:0000313" key="10">
    <source>
        <dbReference type="EMBL" id="KTC64776.1"/>
    </source>
</evidence>
<dbReference type="KEGG" id="ladl:NCTC12735_00095"/>
<dbReference type="PATRIC" id="fig|45056.6.peg.2140"/>
<keyword evidence="6 10" id="KW-0560">Oxidoreductase</keyword>
<name>A0A0W0R140_9GAMM</name>
<evidence type="ECO:0000259" key="9">
    <source>
        <dbReference type="Pfam" id="PF01494"/>
    </source>
</evidence>
<evidence type="ECO:0000256" key="8">
    <source>
        <dbReference type="SAM" id="Phobius"/>
    </source>
</evidence>
<keyword evidence="5" id="KW-0274">FAD</keyword>
<proteinExistence type="inferred from homology"/>
<feature type="domain" description="FAD-binding" evidence="9">
    <location>
        <begin position="8"/>
        <end position="330"/>
    </location>
</feature>